<keyword evidence="2" id="KW-0238">DNA-binding</keyword>
<comment type="caution">
    <text evidence="2">The sequence shown here is derived from an EMBL/GenBank/DDBJ whole genome shotgun (WGS) entry which is preliminary data.</text>
</comment>
<proteinExistence type="predicted"/>
<dbReference type="GO" id="GO:0006355">
    <property type="term" value="P:regulation of DNA-templated transcription"/>
    <property type="evidence" value="ECO:0007669"/>
    <property type="project" value="InterPro"/>
</dbReference>
<dbReference type="Gene3D" id="1.10.10.10">
    <property type="entry name" value="Winged helix-like DNA-binding domain superfamily/Winged helix DNA-binding domain"/>
    <property type="match status" value="1"/>
</dbReference>
<feature type="domain" description="HTH luxR-type" evidence="1">
    <location>
        <begin position="1"/>
        <end position="48"/>
    </location>
</feature>
<dbReference type="EMBL" id="JAAGLU010000954">
    <property type="protein sequence ID" value="NEC93554.1"/>
    <property type="molecule type" value="Genomic_DNA"/>
</dbReference>
<evidence type="ECO:0000259" key="1">
    <source>
        <dbReference type="PROSITE" id="PS50043"/>
    </source>
</evidence>
<gene>
    <name evidence="2" type="ORF">G3I71_49305</name>
</gene>
<name>A0A6B3CAW4_9ACTN</name>
<organism evidence="2">
    <name type="scientific">Streptomyces sp. SID12501</name>
    <dbReference type="NCBI Taxonomy" id="2706042"/>
    <lineage>
        <taxon>Bacteria</taxon>
        <taxon>Bacillati</taxon>
        <taxon>Actinomycetota</taxon>
        <taxon>Actinomycetes</taxon>
        <taxon>Kitasatosporales</taxon>
        <taxon>Streptomycetaceae</taxon>
        <taxon>Streptomyces</taxon>
    </lineage>
</organism>
<protein>
    <submittedName>
        <fullName evidence="2">DNA-binding response regulator</fullName>
    </submittedName>
</protein>
<dbReference type="SMART" id="SM00421">
    <property type="entry name" value="HTH_LUXR"/>
    <property type="match status" value="1"/>
</dbReference>
<dbReference type="Pfam" id="PF00196">
    <property type="entry name" value="GerE"/>
    <property type="match status" value="1"/>
</dbReference>
<dbReference type="InterPro" id="IPR036388">
    <property type="entry name" value="WH-like_DNA-bd_sf"/>
</dbReference>
<dbReference type="PROSITE" id="PS50043">
    <property type="entry name" value="HTH_LUXR_2"/>
    <property type="match status" value="1"/>
</dbReference>
<accession>A0A6B3CAW4</accession>
<dbReference type="GO" id="GO:0003677">
    <property type="term" value="F:DNA binding"/>
    <property type="evidence" value="ECO:0007669"/>
    <property type="project" value="UniProtKB-KW"/>
</dbReference>
<evidence type="ECO:0000313" key="2">
    <source>
        <dbReference type="EMBL" id="NEC93554.1"/>
    </source>
</evidence>
<dbReference type="InterPro" id="IPR016032">
    <property type="entry name" value="Sig_transdc_resp-reg_C-effctor"/>
</dbReference>
<feature type="non-terminal residue" evidence="2">
    <location>
        <position position="1"/>
    </location>
</feature>
<dbReference type="InterPro" id="IPR000792">
    <property type="entry name" value="Tscrpt_reg_LuxR_C"/>
</dbReference>
<sequence>IARGLTNAEIGRELAVTEGIVKYRCMRLYEVIGVHNRVQAAAYSSRLPARRPGHG</sequence>
<dbReference type="SUPFAM" id="SSF46894">
    <property type="entry name" value="C-terminal effector domain of the bipartite response regulators"/>
    <property type="match status" value="1"/>
</dbReference>
<dbReference type="AlphaFoldDB" id="A0A6B3CAW4"/>
<reference evidence="2" key="1">
    <citation type="submission" date="2020-01" db="EMBL/GenBank/DDBJ databases">
        <title>Insect and environment-associated Actinomycetes.</title>
        <authorList>
            <person name="Currrie C."/>
            <person name="Chevrette M."/>
            <person name="Carlson C."/>
            <person name="Stubbendieck R."/>
            <person name="Wendt-Pienkowski E."/>
        </authorList>
    </citation>
    <scope>NUCLEOTIDE SEQUENCE</scope>
    <source>
        <strain evidence="2">SID12501</strain>
    </source>
</reference>